<evidence type="ECO:0000313" key="2">
    <source>
        <dbReference type="EMBL" id="SNV51350.1"/>
    </source>
</evidence>
<sequence length="312" mass="36895">MDENKQNVDVSVVMTTYGHEDFILNAINGVVSQEFNGTIELIISNDKSPDNTDKIINEYLSETKIPDNIFIKYYYQRTNLGAIGNFLWVINQAKGKFLAVCEGDDFWICPQKLEKQVAFLTNNPEYSIVFSNVNVKIESGRFNQTNELTKIEREREYQGSEILENWTAHTSTFLIRNSIEMKRFEEFFKKHNFMYGDTPLFLYALTFGKSYGTTDYTSTYRRHEGGITNQNQDNVFYLKFINYLKSIKSAFENESYHKILNKSIRGFYLRLFFNTSNFKLDKYLFLFKAMKNDRWFVFNVMKEKLIRLKVLR</sequence>
<name>A0AAJ5C0U2_9SPHI</name>
<dbReference type="InterPro" id="IPR001173">
    <property type="entry name" value="Glyco_trans_2-like"/>
</dbReference>
<dbReference type="PANTHER" id="PTHR22916:SF3">
    <property type="entry name" value="UDP-GLCNAC:BETAGAL BETA-1,3-N-ACETYLGLUCOSAMINYLTRANSFERASE-LIKE PROTEIN 1"/>
    <property type="match status" value="1"/>
</dbReference>
<dbReference type="SUPFAM" id="SSF53448">
    <property type="entry name" value="Nucleotide-diphospho-sugar transferases"/>
    <property type="match status" value="1"/>
</dbReference>
<organism evidence="2 3">
    <name type="scientific">Sphingobacterium mizutaii</name>
    <dbReference type="NCBI Taxonomy" id="1010"/>
    <lineage>
        <taxon>Bacteria</taxon>
        <taxon>Pseudomonadati</taxon>
        <taxon>Bacteroidota</taxon>
        <taxon>Sphingobacteriia</taxon>
        <taxon>Sphingobacteriales</taxon>
        <taxon>Sphingobacteriaceae</taxon>
        <taxon>Sphingobacterium</taxon>
    </lineage>
</organism>
<evidence type="ECO:0000259" key="1">
    <source>
        <dbReference type="Pfam" id="PF00535"/>
    </source>
</evidence>
<reference evidence="2 3" key="1">
    <citation type="submission" date="2017-06" db="EMBL/GenBank/DDBJ databases">
        <authorList>
            <consortium name="Pathogen Informatics"/>
        </authorList>
    </citation>
    <scope>NUCLEOTIDE SEQUENCE [LARGE SCALE GENOMIC DNA]</scope>
    <source>
        <strain evidence="2 3">NCTC12149</strain>
    </source>
</reference>
<dbReference type="GO" id="GO:0016758">
    <property type="term" value="F:hexosyltransferase activity"/>
    <property type="evidence" value="ECO:0007669"/>
    <property type="project" value="UniProtKB-ARBA"/>
</dbReference>
<protein>
    <submittedName>
        <fullName evidence="2">Spore coat polysaccharide biosynthesis protein spsA</fullName>
    </submittedName>
</protein>
<dbReference type="EMBL" id="LT906468">
    <property type="protein sequence ID" value="SNV51350.1"/>
    <property type="molecule type" value="Genomic_DNA"/>
</dbReference>
<dbReference type="Gene3D" id="3.90.550.10">
    <property type="entry name" value="Spore Coat Polysaccharide Biosynthesis Protein SpsA, Chain A"/>
    <property type="match status" value="1"/>
</dbReference>
<dbReference type="PANTHER" id="PTHR22916">
    <property type="entry name" value="GLYCOSYLTRANSFERASE"/>
    <property type="match status" value="1"/>
</dbReference>
<gene>
    <name evidence="2" type="primary">spsA_2</name>
    <name evidence="2" type="ORF">SAMEA4412673_02356</name>
</gene>
<feature type="domain" description="Glycosyltransferase 2-like" evidence="1">
    <location>
        <begin position="11"/>
        <end position="173"/>
    </location>
</feature>
<dbReference type="RefSeq" id="WP_093097048.1">
    <property type="nucleotide sequence ID" value="NZ_FNGK01000001.1"/>
</dbReference>
<proteinExistence type="predicted"/>
<dbReference type="KEGG" id="smiz:4412673_02356"/>
<evidence type="ECO:0000313" key="3">
    <source>
        <dbReference type="Proteomes" id="UP000215355"/>
    </source>
</evidence>
<accession>A0AAJ5C0U2</accession>
<dbReference type="Pfam" id="PF00535">
    <property type="entry name" value="Glycos_transf_2"/>
    <property type="match status" value="1"/>
</dbReference>
<dbReference type="Proteomes" id="UP000215355">
    <property type="component" value="Chromosome 1"/>
</dbReference>
<dbReference type="InterPro" id="IPR029044">
    <property type="entry name" value="Nucleotide-diphossugar_trans"/>
</dbReference>
<dbReference type="AlphaFoldDB" id="A0AAJ5C0U2"/>